<keyword evidence="1" id="KW-1133">Transmembrane helix</keyword>
<dbReference type="AlphaFoldDB" id="A0A2G0CFC5"/>
<evidence type="ECO:0000313" key="3">
    <source>
        <dbReference type="Proteomes" id="UP000226437"/>
    </source>
</evidence>
<organism evidence="2 3">
    <name type="scientific">Neolewinella marina</name>
    <dbReference type="NCBI Taxonomy" id="438751"/>
    <lineage>
        <taxon>Bacteria</taxon>
        <taxon>Pseudomonadati</taxon>
        <taxon>Bacteroidota</taxon>
        <taxon>Saprospiria</taxon>
        <taxon>Saprospirales</taxon>
        <taxon>Lewinellaceae</taxon>
        <taxon>Neolewinella</taxon>
    </lineage>
</organism>
<accession>A0A2G0CFC5</accession>
<proteinExistence type="predicted"/>
<sequence length="117" mass="13371">MLAVIGVQFFLYRGELPFGYDTEQWLPLLLEGGGSVMLTTLFGATLYWSIVDYHPALVSLRRSRVVTRSGERPGVETRIVRSFVKAFSVFTAPVLLLFALFNDHFLHDYVAKTERRK</sequence>
<keyword evidence="3" id="KW-1185">Reference proteome</keyword>
<dbReference type="Proteomes" id="UP000226437">
    <property type="component" value="Unassembled WGS sequence"/>
</dbReference>
<feature type="transmembrane region" description="Helical" evidence="1">
    <location>
        <begin position="36"/>
        <end position="58"/>
    </location>
</feature>
<reference evidence="2 3" key="1">
    <citation type="submission" date="2017-10" db="EMBL/GenBank/DDBJ databases">
        <title>The draft genome sequence of Lewinella marina KCTC 32374.</title>
        <authorList>
            <person name="Wang K."/>
        </authorList>
    </citation>
    <scope>NUCLEOTIDE SEQUENCE [LARGE SCALE GENOMIC DNA]</scope>
    <source>
        <strain evidence="2 3">MKG-38</strain>
    </source>
</reference>
<evidence type="ECO:0000256" key="1">
    <source>
        <dbReference type="SAM" id="Phobius"/>
    </source>
</evidence>
<feature type="transmembrane region" description="Helical" evidence="1">
    <location>
        <begin position="79"/>
        <end position="101"/>
    </location>
</feature>
<evidence type="ECO:0000313" key="2">
    <source>
        <dbReference type="EMBL" id="PHK98630.1"/>
    </source>
</evidence>
<gene>
    <name evidence="2" type="ORF">CGL56_09165</name>
</gene>
<keyword evidence="1" id="KW-0472">Membrane</keyword>
<protein>
    <submittedName>
        <fullName evidence="2">Uncharacterized protein</fullName>
    </submittedName>
</protein>
<keyword evidence="1" id="KW-0812">Transmembrane</keyword>
<comment type="caution">
    <text evidence="2">The sequence shown here is derived from an EMBL/GenBank/DDBJ whole genome shotgun (WGS) entry which is preliminary data.</text>
</comment>
<name>A0A2G0CFC5_9BACT</name>
<dbReference type="EMBL" id="PDLO01000003">
    <property type="protein sequence ID" value="PHK98630.1"/>
    <property type="molecule type" value="Genomic_DNA"/>
</dbReference>